<feature type="domain" description="Surface-adhesin protein E-like" evidence="2">
    <location>
        <begin position="22"/>
        <end position="137"/>
    </location>
</feature>
<keyword evidence="4" id="KW-1185">Reference proteome</keyword>
<name>A0A1T0CRL7_9GAMM</name>
<reference evidence="3 4" key="1">
    <citation type="submission" date="2017-02" db="EMBL/GenBank/DDBJ databases">
        <title>Draft genome sequence of Moraxella porci CCUG 54912T type strain.</title>
        <authorList>
            <person name="Salva-Serra F."/>
            <person name="Engstrom-Jakobsson H."/>
            <person name="Thorell K."/>
            <person name="Jaen-Luchoro D."/>
            <person name="Gonzales-Siles L."/>
            <person name="Karlsson R."/>
            <person name="Yazdan S."/>
            <person name="Boulund F."/>
            <person name="Johnning A."/>
            <person name="Engstrand L."/>
            <person name="Kristiansson E."/>
            <person name="Moore E."/>
        </authorList>
    </citation>
    <scope>NUCLEOTIDE SEQUENCE [LARGE SCALE GENOMIC DNA]</scope>
    <source>
        <strain evidence="3 4">CCUG 54912</strain>
    </source>
</reference>
<feature type="chain" id="PRO_5012526706" description="Surface-adhesin protein E-like domain-containing protein" evidence="1">
    <location>
        <begin position="20"/>
        <end position="140"/>
    </location>
</feature>
<accession>A0A1T0CRL7</accession>
<dbReference type="AlphaFoldDB" id="A0A1T0CRL7"/>
<organism evidence="3 4">
    <name type="scientific">Moraxella porci DSM 25326</name>
    <dbReference type="NCBI Taxonomy" id="573983"/>
    <lineage>
        <taxon>Bacteria</taxon>
        <taxon>Pseudomonadati</taxon>
        <taxon>Pseudomonadota</taxon>
        <taxon>Gammaproteobacteria</taxon>
        <taxon>Moraxellales</taxon>
        <taxon>Moraxellaceae</taxon>
        <taxon>Moraxella</taxon>
    </lineage>
</organism>
<dbReference type="EMBL" id="MUYV01000006">
    <property type="protein sequence ID" value="OOS25028.1"/>
    <property type="molecule type" value="Genomic_DNA"/>
</dbReference>
<evidence type="ECO:0000256" key="1">
    <source>
        <dbReference type="SAM" id="SignalP"/>
    </source>
</evidence>
<gene>
    <name evidence="3" type="ORF">B0681_06140</name>
</gene>
<evidence type="ECO:0000313" key="4">
    <source>
        <dbReference type="Proteomes" id="UP000190683"/>
    </source>
</evidence>
<comment type="caution">
    <text evidence="3">The sequence shown here is derived from an EMBL/GenBank/DDBJ whole genome shotgun (WGS) entry which is preliminary data.</text>
</comment>
<dbReference type="Pfam" id="PF16747">
    <property type="entry name" value="Adhesin_E"/>
    <property type="match status" value="1"/>
</dbReference>
<protein>
    <recommendedName>
        <fullName evidence="2">Surface-adhesin protein E-like domain-containing protein</fullName>
    </recommendedName>
</protein>
<keyword evidence="1" id="KW-0732">Signal</keyword>
<proteinExistence type="predicted"/>
<evidence type="ECO:0000313" key="3">
    <source>
        <dbReference type="EMBL" id="OOS25028.1"/>
    </source>
</evidence>
<dbReference type="RefSeq" id="WP_078317865.1">
    <property type="nucleotide sequence ID" value="NZ_MUYV01000006.1"/>
</dbReference>
<dbReference type="InterPro" id="IPR031939">
    <property type="entry name" value="Adhesin_E-like"/>
</dbReference>
<sequence length="140" mass="15712">MKKLLAVALATVMTQQAMAVNWFELGETFDGDKHYIDLDSIQADTLVNGTPVMTAWKQVELKQAQDVGGKKYWTGKYFVYYDCRARKFALEYSAAYDKQGRLVDSGNTSSFSRYSSANWKRAVPGTPSEHTLNIVCAYAT</sequence>
<feature type="signal peptide" evidence="1">
    <location>
        <begin position="1"/>
        <end position="19"/>
    </location>
</feature>
<evidence type="ECO:0000259" key="2">
    <source>
        <dbReference type="Pfam" id="PF16747"/>
    </source>
</evidence>
<dbReference type="Proteomes" id="UP000190683">
    <property type="component" value="Unassembled WGS sequence"/>
</dbReference>